<reference evidence="2" key="1">
    <citation type="submission" date="2023-07" db="EMBL/GenBank/DDBJ databases">
        <title>A chromosome-level genome assembly of Lolium multiflorum.</title>
        <authorList>
            <person name="Chen Y."/>
            <person name="Copetti D."/>
            <person name="Kolliker R."/>
            <person name="Studer B."/>
        </authorList>
    </citation>
    <scope>NUCLEOTIDE SEQUENCE</scope>
    <source>
        <strain evidence="2">02402/16</strain>
        <tissue evidence="2">Leaf</tissue>
    </source>
</reference>
<feature type="compositionally biased region" description="Basic residues" evidence="1">
    <location>
        <begin position="137"/>
        <end position="146"/>
    </location>
</feature>
<feature type="compositionally biased region" description="Basic and acidic residues" evidence="1">
    <location>
        <begin position="126"/>
        <end position="136"/>
    </location>
</feature>
<proteinExistence type="predicted"/>
<name>A0AAD8TJ05_LOLMU</name>
<gene>
    <name evidence="2" type="ORF">QYE76_043601</name>
</gene>
<dbReference type="EMBL" id="JAUUTY010000002">
    <property type="protein sequence ID" value="KAK1682753.1"/>
    <property type="molecule type" value="Genomic_DNA"/>
</dbReference>
<comment type="caution">
    <text evidence="2">The sequence shown here is derived from an EMBL/GenBank/DDBJ whole genome shotgun (WGS) entry which is preliminary data.</text>
</comment>
<protein>
    <recommendedName>
        <fullName evidence="4">DDE Tnp4 domain-containing protein</fullName>
    </recommendedName>
</protein>
<organism evidence="2 3">
    <name type="scientific">Lolium multiflorum</name>
    <name type="common">Italian ryegrass</name>
    <name type="synonym">Lolium perenne subsp. multiflorum</name>
    <dbReference type="NCBI Taxonomy" id="4521"/>
    <lineage>
        <taxon>Eukaryota</taxon>
        <taxon>Viridiplantae</taxon>
        <taxon>Streptophyta</taxon>
        <taxon>Embryophyta</taxon>
        <taxon>Tracheophyta</taxon>
        <taxon>Spermatophyta</taxon>
        <taxon>Magnoliopsida</taxon>
        <taxon>Liliopsida</taxon>
        <taxon>Poales</taxon>
        <taxon>Poaceae</taxon>
        <taxon>BOP clade</taxon>
        <taxon>Pooideae</taxon>
        <taxon>Poodae</taxon>
        <taxon>Poeae</taxon>
        <taxon>Poeae Chloroplast Group 2 (Poeae type)</taxon>
        <taxon>Loliodinae</taxon>
        <taxon>Loliinae</taxon>
        <taxon>Lolium</taxon>
    </lineage>
</organism>
<evidence type="ECO:0000313" key="3">
    <source>
        <dbReference type="Proteomes" id="UP001231189"/>
    </source>
</evidence>
<accession>A0AAD8TJ05</accession>
<evidence type="ECO:0000256" key="1">
    <source>
        <dbReference type="SAM" id="MobiDB-lite"/>
    </source>
</evidence>
<dbReference type="Proteomes" id="UP001231189">
    <property type="component" value="Unassembled WGS sequence"/>
</dbReference>
<keyword evidence="3" id="KW-1185">Reference proteome</keyword>
<feature type="region of interest" description="Disordered" evidence="1">
    <location>
        <begin position="99"/>
        <end position="146"/>
    </location>
</feature>
<evidence type="ECO:0008006" key="4">
    <source>
        <dbReference type="Google" id="ProtNLM"/>
    </source>
</evidence>
<feature type="compositionally biased region" description="Basic and acidic residues" evidence="1">
    <location>
        <begin position="104"/>
        <end position="113"/>
    </location>
</feature>
<sequence length="146" mass="16795">MQANSLPRHDGLQIAEGKFYLGDAGYACRPGILPPFRKTRYHLNEFTPRNQPQNAKVLFNPRHSNLRVTIEGLYCIEEQDDFFQEEFTFYEVGTDQGVEAGDNEAWKEKDKSGQTECGKPEATPPFEKEKNKSRSEVKKKKKKNPL</sequence>
<dbReference type="AlphaFoldDB" id="A0AAD8TJ05"/>
<evidence type="ECO:0000313" key="2">
    <source>
        <dbReference type="EMBL" id="KAK1682753.1"/>
    </source>
</evidence>